<feature type="transmembrane region" description="Helical" evidence="5">
    <location>
        <begin position="373"/>
        <end position="392"/>
    </location>
</feature>
<evidence type="ECO:0000256" key="4">
    <source>
        <dbReference type="ARBA" id="ARBA00023136"/>
    </source>
</evidence>
<evidence type="ECO:0000259" key="6">
    <source>
        <dbReference type="Pfam" id="PF01490"/>
    </source>
</evidence>
<keyword evidence="3 5" id="KW-1133">Transmembrane helix</keyword>
<dbReference type="EMBL" id="CANHGI010000004">
    <property type="protein sequence ID" value="CAI5447957.1"/>
    <property type="molecule type" value="Genomic_DNA"/>
</dbReference>
<dbReference type="PANTHER" id="PTHR22950:SF703">
    <property type="entry name" value="AMINO ACID TRANSPORTER TRANSMEMBRANE DOMAIN-CONTAINING PROTEIN"/>
    <property type="match status" value="1"/>
</dbReference>
<dbReference type="InterPro" id="IPR013057">
    <property type="entry name" value="AA_transpt_TM"/>
</dbReference>
<comment type="caution">
    <text evidence="7">The sequence shown here is derived from an EMBL/GenBank/DDBJ whole genome shotgun (WGS) entry which is preliminary data.</text>
</comment>
<feature type="transmembrane region" description="Helical" evidence="5">
    <location>
        <begin position="12"/>
        <end position="33"/>
    </location>
</feature>
<protein>
    <recommendedName>
        <fullName evidence="6">Amino acid transporter transmembrane domain-containing protein</fullName>
    </recommendedName>
</protein>
<evidence type="ECO:0000256" key="5">
    <source>
        <dbReference type="SAM" id="Phobius"/>
    </source>
</evidence>
<dbReference type="OrthoDB" id="655540at2759"/>
<feature type="transmembrane region" description="Helical" evidence="5">
    <location>
        <begin position="270"/>
        <end position="288"/>
    </location>
</feature>
<feature type="domain" description="Amino acid transporter transmembrane" evidence="6">
    <location>
        <begin position="8"/>
        <end position="394"/>
    </location>
</feature>
<dbReference type="Pfam" id="PF01490">
    <property type="entry name" value="Aa_trans"/>
    <property type="match status" value="1"/>
</dbReference>
<gene>
    <name evidence="7" type="ORF">CAMP_LOCUS10594</name>
</gene>
<evidence type="ECO:0000313" key="7">
    <source>
        <dbReference type="EMBL" id="CAI5447957.1"/>
    </source>
</evidence>
<keyword evidence="2 5" id="KW-0812">Transmembrane</keyword>
<sequence>MKLEDQGYSWWIAVIFVFGETAGSGLVALPNAILKLGLIPGSISLIFMCLIPLYTAILLGKNWLEMKSRWPEYSSHCRNPYPEMALKSIGPKMGFFTSSALNISTFGGGAVFSLLAAKTLAGVFGTSICWMLGLVGLILWPCVMLKSPMHFWQVSIVAAGSTLTAVILVLFGYFQDFETCQKESEYPGFDVSSFSSSIATILFAFGGHPCLPTIIHDMKNAEEYKKTFLISYLGLFLIYTPVSIIGYITYGDSLSDSIISSIQTDILRQSISILIAAHVFFSILIIVNPLLQASEQLFDVKQEFGIGRFLIRSVVFWTIIIIAGIVPNFGIFVSLVGGGTFSLLVLILPPLFSIGFETNFELLRLKKLPKLRLIFEILIIILGIWIMINSTWHSHSGVHQHQ</sequence>
<feature type="transmembrane region" description="Helical" evidence="5">
    <location>
        <begin position="39"/>
        <end position="59"/>
    </location>
</feature>
<feature type="transmembrane region" description="Helical" evidence="5">
    <location>
        <begin position="227"/>
        <end position="250"/>
    </location>
</feature>
<comment type="subcellular location">
    <subcellularLocation>
        <location evidence="1">Membrane</location>
        <topology evidence="1">Multi-pass membrane protein</topology>
    </subcellularLocation>
</comment>
<feature type="transmembrane region" description="Helical" evidence="5">
    <location>
        <begin position="309"/>
        <end position="326"/>
    </location>
</feature>
<dbReference type="GO" id="GO:0015179">
    <property type="term" value="F:L-amino acid transmembrane transporter activity"/>
    <property type="evidence" value="ECO:0007669"/>
    <property type="project" value="TreeGrafter"/>
</dbReference>
<dbReference type="AlphaFoldDB" id="A0A9P1N4W9"/>
<organism evidence="7 8">
    <name type="scientific">Caenorhabditis angaria</name>
    <dbReference type="NCBI Taxonomy" id="860376"/>
    <lineage>
        <taxon>Eukaryota</taxon>
        <taxon>Metazoa</taxon>
        <taxon>Ecdysozoa</taxon>
        <taxon>Nematoda</taxon>
        <taxon>Chromadorea</taxon>
        <taxon>Rhabditida</taxon>
        <taxon>Rhabditina</taxon>
        <taxon>Rhabditomorpha</taxon>
        <taxon>Rhabditoidea</taxon>
        <taxon>Rhabditidae</taxon>
        <taxon>Peloderinae</taxon>
        <taxon>Caenorhabditis</taxon>
    </lineage>
</organism>
<feature type="transmembrane region" description="Helical" evidence="5">
    <location>
        <begin position="152"/>
        <end position="174"/>
    </location>
</feature>
<dbReference type="GO" id="GO:0005774">
    <property type="term" value="C:vacuolar membrane"/>
    <property type="evidence" value="ECO:0007669"/>
    <property type="project" value="TreeGrafter"/>
</dbReference>
<dbReference type="Proteomes" id="UP001152747">
    <property type="component" value="Unassembled WGS sequence"/>
</dbReference>
<feature type="transmembrane region" description="Helical" evidence="5">
    <location>
        <begin position="93"/>
        <end position="115"/>
    </location>
</feature>
<evidence type="ECO:0000256" key="1">
    <source>
        <dbReference type="ARBA" id="ARBA00004141"/>
    </source>
</evidence>
<keyword evidence="8" id="KW-1185">Reference proteome</keyword>
<evidence type="ECO:0000256" key="2">
    <source>
        <dbReference type="ARBA" id="ARBA00022692"/>
    </source>
</evidence>
<feature type="transmembrane region" description="Helical" evidence="5">
    <location>
        <begin position="332"/>
        <end position="352"/>
    </location>
</feature>
<keyword evidence="4 5" id="KW-0472">Membrane</keyword>
<feature type="transmembrane region" description="Helical" evidence="5">
    <location>
        <begin position="121"/>
        <end position="140"/>
    </location>
</feature>
<proteinExistence type="predicted"/>
<reference evidence="7" key="1">
    <citation type="submission" date="2022-11" db="EMBL/GenBank/DDBJ databases">
        <authorList>
            <person name="Kikuchi T."/>
        </authorList>
    </citation>
    <scope>NUCLEOTIDE SEQUENCE</scope>
    <source>
        <strain evidence="7">PS1010</strain>
    </source>
</reference>
<name>A0A9P1N4W9_9PELO</name>
<evidence type="ECO:0000313" key="8">
    <source>
        <dbReference type="Proteomes" id="UP001152747"/>
    </source>
</evidence>
<dbReference type="FunFam" id="1.20.1740.10:FF:000052">
    <property type="entry name" value="Lysine histidine transporter-like 3"/>
    <property type="match status" value="1"/>
</dbReference>
<accession>A0A9P1N4W9</accession>
<dbReference type="Gene3D" id="1.20.1740.10">
    <property type="entry name" value="Amino acid/polyamine transporter I"/>
    <property type="match status" value="1"/>
</dbReference>
<evidence type="ECO:0000256" key="3">
    <source>
        <dbReference type="ARBA" id="ARBA00022989"/>
    </source>
</evidence>
<dbReference type="PANTHER" id="PTHR22950">
    <property type="entry name" value="AMINO ACID TRANSPORTER"/>
    <property type="match status" value="1"/>
</dbReference>